<gene>
    <name evidence="3" type="ORF">K1718_10225</name>
</gene>
<dbReference type="RefSeq" id="WP_265684317.1">
    <property type="nucleotide sequence ID" value="NZ_CP120863.1"/>
</dbReference>
<dbReference type="InterPro" id="IPR036409">
    <property type="entry name" value="Aldolase_II/adducin_N_sf"/>
</dbReference>
<dbReference type="Proteomes" id="UP001209803">
    <property type="component" value="Chromosome"/>
</dbReference>
<evidence type="ECO:0000313" key="3">
    <source>
        <dbReference type="EMBL" id="WFE91712.1"/>
    </source>
</evidence>
<evidence type="ECO:0000256" key="1">
    <source>
        <dbReference type="ARBA" id="ARBA00037961"/>
    </source>
</evidence>
<proteinExistence type="inferred from homology"/>
<dbReference type="NCBIfam" id="NF005689">
    <property type="entry name" value="PRK07490.1"/>
    <property type="match status" value="1"/>
</dbReference>
<dbReference type="Gene3D" id="3.40.225.10">
    <property type="entry name" value="Class II aldolase/adducin N-terminal domain"/>
    <property type="match status" value="1"/>
</dbReference>
<dbReference type="EMBL" id="CP120863">
    <property type="protein sequence ID" value="WFE91712.1"/>
    <property type="molecule type" value="Genomic_DNA"/>
</dbReference>
<feature type="domain" description="Class II aldolase/adducin N-terminal" evidence="2">
    <location>
        <begin position="22"/>
        <end position="204"/>
    </location>
</feature>
<protein>
    <submittedName>
        <fullName evidence="3">Class II aldolase/adducin family protein</fullName>
    </submittedName>
</protein>
<dbReference type="PANTHER" id="PTHR10672:SF21">
    <property type="entry name" value="CLASS II ALDOLASE_ADDUCIN N-TERMINAL DOMAIN-CONTAINING PROTEIN"/>
    <property type="match status" value="1"/>
</dbReference>
<dbReference type="SMART" id="SM01007">
    <property type="entry name" value="Aldolase_II"/>
    <property type="match status" value="1"/>
</dbReference>
<reference evidence="3 4" key="1">
    <citation type="submission" date="2023-03" db="EMBL/GenBank/DDBJ databases">
        <title>Roseibium porphyridii sp. nov. and Roseibium rhodosorbium sp. nov. isolated from marine algae, Porphyridium cruentum and Rhodosorus marinus, respectively.</title>
        <authorList>
            <person name="Lee M.W."/>
            <person name="Choi B.J."/>
            <person name="Lee J.K."/>
            <person name="Choi D.G."/>
            <person name="Baek J.H."/>
            <person name="Bayburt H."/>
            <person name="Kim J.M."/>
            <person name="Han D.M."/>
            <person name="Kim K.H."/>
            <person name="Jeon C.O."/>
        </authorList>
    </citation>
    <scope>NUCLEOTIDE SEQUENCE [LARGE SCALE GENOMIC DNA]</scope>
    <source>
        <strain evidence="3 4">KMA01</strain>
    </source>
</reference>
<dbReference type="InterPro" id="IPR001303">
    <property type="entry name" value="Aldolase_II/adducin_N"/>
</dbReference>
<dbReference type="Pfam" id="PF00596">
    <property type="entry name" value="Aldolase_II"/>
    <property type="match status" value="1"/>
</dbReference>
<keyword evidence="4" id="KW-1185">Reference proteome</keyword>
<sequence>MSVVSDVDFSGKARQSELELREDLSAAFRLAVRFGWHESVGNHFSAAVSEDGSKFLMNPKWRHFSEVSASDLVLLDAHDVTVMEGPNAPDPSAWCIHGTVHRMNPNARVLFHCHPPNATALATLQDPSMKPIDLNTARFFGKVAIDLGFGGMADEAEEGRRIAETLADKPVLIMGNHGISISAMTVPEAFESLYFFERAAETLLKAYATGQPLAVMSENLAAKTAAEWEPYVGMGYAHFDYWKRELDRSEPDYRD</sequence>
<dbReference type="InterPro" id="IPR051017">
    <property type="entry name" value="Aldolase-II_Adducin_sf"/>
</dbReference>
<name>A0ABY8FC07_9HYPH</name>
<dbReference type="SUPFAM" id="SSF53639">
    <property type="entry name" value="AraD/HMP-PK domain-like"/>
    <property type="match status" value="1"/>
</dbReference>
<accession>A0ABY8FC07</accession>
<dbReference type="PANTHER" id="PTHR10672">
    <property type="entry name" value="ADDUCIN"/>
    <property type="match status" value="1"/>
</dbReference>
<organism evidence="3 4">
    <name type="scientific">Roseibium porphyridii</name>
    <dbReference type="NCBI Taxonomy" id="2866279"/>
    <lineage>
        <taxon>Bacteria</taxon>
        <taxon>Pseudomonadati</taxon>
        <taxon>Pseudomonadota</taxon>
        <taxon>Alphaproteobacteria</taxon>
        <taxon>Hyphomicrobiales</taxon>
        <taxon>Stappiaceae</taxon>
        <taxon>Roseibium</taxon>
    </lineage>
</organism>
<evidence type="ECO:0000259" key="2">
    <source>
        <dbReference type="SMART" id="SM01007"/>
    </source>
</evidence>
<evidence type="ECO:0000313" key="4">
    <source>
        <dbReference type="Proteomes" id="UP001209803"/>
    </source>
</evidence>
<comment type="similarity">
    <text evidence="1">Belongs to the aldolase class II family.</text>
</comment>